<keyword evidence="3" id="KW-1185">Reference proteome</keyword>
<dbReference type="Proteomes" id="UP000266552">
    <property type="component" value="Chromosome"/>
</dbReference>
<sequence length="148" mass="16597">MKWLGVGFAMFLALTLFPQRAGELVHHHASYIEEVDGADSNIPFTVQYIDLDKYQSVNAYENTFTTMPEQGGKLTVKVHNKNSTGQVMLKVYRGTEEFGYTDVKAGTEGTRTFAMHDGRGVTGDWKIYITSRDGQVMNLQIQAGQHDE</sequence>
<gene>
    <name evidence="2" type="ORF">D5F53_12155</name>
</gene>
<feature type="chain" id="PRO_5038473210" evidence="1">
    <location>
        <begin position="22"/>
        <end position="148"/>
    </location>
</feature>
<dbReference type="KEGG" id="plw:D5F53_12155"/>
<protein>
    <submittedName>
        <fullName evidence="2">Uncharacterized protein</fullName>
    </submittedName>
</protein>
<organism evidence="2 3">
    <name type="scientific">Paenibacillus lautus</name>
    <name type="common">Bacillus lautus</name>
    <dbReference type="NCBI Taxonomy" id="1401"/>
    <lineage>
        <taxon>Bacteria</taxon>
        <taxon>Bacillati</taxon>
        <taxon>Bacillota</taxon>
        <taxon>Bacilli</taxon>
        <taxon>Bacillales</taxon>
        <taxon>Paenibacillaceae</taxon>
        <taxon>Paenibacillus</taxon>
    </lineage>
</organism>
<evidence type="ECO:0000313" key="2">
    <source>
        <dbReference type="EMBL" id="AYB44002.1"/>
    </source>
</evidence>
<dbReference type="RefSeq" id="WP_119847914.1">
    <property type="nucleotide sequence ID" value="NZ_CP032412.1"/>
</dbReference>
<accession>A0A385TN38</accession>
<feature type="signal peptide" evidence="1">
    <location>
        <begin position="1"/>
        <end position="21"/>
    </location>
</feature>
<dbReference type="EMBL" id="CP032412">
    <property type="protein sequence ID" value="AYB44002.1"/>
    <property type="molecule type" value="Genomic_DNA"/>
</dbReference>
<reference evidence="2 3" key="1">
    <citation type="submission" date="2018-09" db="EMBL/GenBank/DDBJ databases">
        <title>Genome Sequence of Paenibacillus lautus Strain E7593-69, Azo Dye-Degrading Bacteria, Isolated from Commercial Tattoo Inks.</title>
        <authorList>
            <person name="Nho S.W."/>
            <person name="Kim S.-J."/>
            <person name="Kweon O."/>
            <person name="Cerniglia C.E."/>
        </authorList>
    </citation>
    <scope>NUCLEOTIDE SEQUENCE [LARGE SCALE GENOMIC DNA]</scope>
    <source>
        <strain evidence="2 3">E7593-69</strain>
    </source>
</reference>
<evidence type="ECO:0000313" key="3">
    <source>
        <dbReference type="Proteomes" id="UP000266552"/>
    </source>
</evidence>
<keyword evidence="1" id="KW-0732">Signal</keyword>
<name>A0A385TN38_PAELA</name>
<evidence type="ECO:0000256" key="1">
    <source>
        <dbReference type="SAM" id="SignalP"/>
    </source>
</evidence>
<dbReference type="AlphaFoldDB" id="A0A385TN38"/>
<proteinExistence type="predicted"/>